<keyword evidence="3" id="KW-1185">Reference proteome</keyword>
<proteinExistence type="predicted"/>
<feature type="region of interest" description="Disordered" evidence="1">
    <location>
        <begin position="1"/>
        <end position="49"/>
    </location>
</feature>
<feature type="region of interest" description="Disordered" evidence="1">
    <location>
        <begin position="119"/>
        <end position="149"/>
    </location>
</feature>
<reference evidence="2 3" key="1">
    <citation type="submission" date="2019-03" db="EMBL/GenBank/DDBJ databases">
        <title>First draft genome of Liparis tanakae, snailfish: a comprehensive survey of snailfish specific genes.</title>
        <authorList>
            <person name="Kim W."/>
            <person name="Song I."/>
            <person name="Jeong J.-H."/>
            <person name="Kim D."/>
            <person name="Kim S."/>
            <person name="Ryu S."/>
            <person name="Song J.Y."/>
            <person name="Lee S.K."/>
        </authorList>
    </citation>
    <scope>NUCLEOTIDE SEQUENCE [LARGE SCALE GENOMIC DNA]</scope>
    <source>
        <tissue evidence="2">Muscle</tissue>
    </source>
</reference>
<gene>
    <name evidence="2" type="ORF">EYF80_009354</name>
</gene>
<dbReference type="AlphaFoldDB" id="A0A4Z2IQR2"/>
<dbReference type="EMBL" id="SRLO01000055">
    <property type="protein sequence ID" value="TNN80330.1"/>
    <property type="molecule type" value="Genomic_DNA"/>
</dbReference>
<sequence length="177" mass="19152">MLLPPLLPAAPIHLHPPPPTSILQSDPGEHGTEAEEEEEEARRRRSSSVHIAVRTLQPDNPTARRPLGGPRVLQEQVERYIYRPRAAKRGMGRDLAVIVARMKSEMDHVCVGEQVAMTARDPAADETSRPGPNGKKHPGAPRFNGSAGLSLPMHMDQVTGAHVRALARSVPVNCGGV</sequence>
<feature type="compositionally biased region" description="Pro residues" evidence="1">
    <location>
        <begin position="1"/>
        <end position="20"/>
    </location>
</feature>
<evidence type="ECO:0000313" key="3">
    <source>
        <dbReference type="Proteomes" id="UP000314294"/>
    </source>
</evidence>
<name>A0A4Z2IQR2_9TELE</name>
<organism evidence="2 3">
    <name type="scientific">Liparis tanakae</name>
    <name type="common">Tanaka's snailfish</name>
    <dbReference type="NCBI Taxonomy" id="230148"/>
    <lineage>
        <taxon>Eukaryota</taxon>
        <taxon>Metazoa</taxon>
        <taxon>Chordata</taxon>
        <taxon>Craniata</taxon>
        <taxon>Vertebrata</taxon>
        <taxon>Euteleostomi</taxon>
        <taxon>Actinopterygii</taxon>
        <taxon>Neopterygii</taxon>
        <taxon>Teleostei</taxon>
        <taxon>Neoteleostei</taxon>
        <taxon>Acanthomorphata</taxon>
        <taxon>Eupercaria</taxon>
        <taxon>Perciformes</taxon>
        <taxon>Cottioidei</taxon>
        <taxon>Cottales</taxon>
        <taxon>Liparidae</taxon>
        <taxon>Liparis</taxon>
    </lineage>
</organism>
<evidence type="ECO:0000256" key="1">
    <source>
        <dbReference type="SAM" id="MobiDB-lite"/>
    </source>
</evidence>
<evidence type="ECO:0000313" key="2">
    <source>
        <dbReference type="EMBL" id="TNN80330.1"/>
    </source>
</evidence>
<dbReference type="Proteomes" id="UP000314294">
    <property type="component" value="Unassembled WGS sequence"/>
</dbReference>
<accession>A0A4Z2IQR2</accession>
<protein>
    <submittedName>
        <fullName evidence="2">Uncharacterized protein</fullName>
    </submittedName>
</protein>
<comment type="caution">
    <text evidence="2">The sequence shown here is derived from an EMBL/GenBank/DDBJ whole genome shotgun (WGS) entry which is preliminary data.</text>
</comment>